<keyword evidence="4" id="KW-0862">Zinc</keyword>
<evidence type="ECO:0000256" key="4">
    <source>
        <dbReference type="ARBA" id="ARBA00022833"/>
    </source>
</evidence>
<dbReference type="InterPro" id="IPR057307">
    <property type="entry name" value="PEP5_VPS11_N"/>
</dbReference>
<dbReference type="Gene3D" id="3.30.40.10">
    <property type="entry name" value="Zinc/RING finger domain, C3HC4 (zinc finger)"/>
    <property type="match status" value="1"/>
</dbReference>
<dbReference type="OMA" id="SVLEWKK"/>
<feature type="domain" description="RING-type" evidence="8">
    <location>
        <begin position="733"/>
        <end position="775"/>
    </location>
</feature>
<dbReference type="PhylomeDB" id="B4PJ58"/>
<evidence type="ECO:0000256" key="1">
    <source>
        <dbReference type="ARBA" id="ARBA00004492"/>
    </source>
</evidence>
<dbReference type="PANTHER" id="PTHR23323">
    <property type="entry name" value="VACUOLAR PROTEIN SORTING-ASSOCIATED PROTEIN"/>
    <property type="match status" value="1"/>
</dbReference>
<dbReference type="GO" id="GO:0048284">
    <property type="term" value="P:organelle fusion"/>
    <property type="evidence" value="ECO:0007669"/>
    <property type="project" value="TreeGrafter"/>
</dbReference>
<dbReference type="GO" id="GO:0031902">
    <property type="term" value="C:late endosome membrane"/>
    <property type="evidence" value="ECO:0007669"/>
    <property type="project" value="UniProtKB-SubCell"/>
</dbReference>
<organism evidence="9 10">
    <name type="scientific">Drosophila yakuba</name>
    <name type="common">Fruit fly</name>
    <dbReference type="NCBI Taxonomy" id="7245"/>
    <lineage>
        <taxon>Eukaryota</taxon>
        <taxon>Metazoa</taxon>
        <taxon>Ecdysozoa</taxon>
        <taxon>Arthropoda</taxon>
        <taxon>Hexapoda</taxon>
        <taxon>Insecta</taxon>
        <taxon>Pterygota</taxon>
        <taxon>Neoptera</taxon>
        <taxon>Endopterygota</taxon>
        <taxon>Diptera</taxon>
        <taxon>Brachycera</taxon>
        <taxon>Muscomorpha</taxon>
        <taxon>Ephydroidea</taxon>
        <taxon>Drosophilidae</taxon>
        <taxon>Drosophila</taxon>
        <taxon>Sophophora</taxon>
    </lineage>
</organism>
<dbReference type="Proteomes" id="UP000002282">
    <property type="component" value="Chromosome 3L"/>
</dbReference>
<keyword evidence="3 6" id="KW-0863">Zinc-finger</keyword>
<comment type="subcellular location">
    <subcellularLocation>
        <location evidence="1">Late endosome membrane</location>
        <topology evidence="1">Peripheral membrane protein</topology>
        <orientation evidence="1">Cytoplasmic side</orientation>
    </subcellularLocation>
</comment>
<dbReference type="GO" id="GO:0006904">
    <property type="term" value="P:vesicle docking involved in exocytosis"/>
    <property type="evidence" value="ECO:0007669"/>
    <property type="project" value="TreeGrafter"/>
</dbReference>
<feature type="compositionally biased region" description="Basic and acidic residues" evidence="7">
    <location>
        <begin position="818"/>
        <end position="836"/>
    </location>
</feature>
<dbReference type="EMBL" id="CM000159">
    <property type="protein sequence ID" value="EDW95582.1"/>
    <property type="molecule type" value="Genomic_DNA"/>
</dbReference>
<dbReference type="GO" id="GO:0007033">
    <property type="term" value="P:vacuole organization"/>
    <property type="evidence" value="ECO:0007669"/>
    <property type="project" value="TreeGrafter"/>
</dbReference>
<dbReference type="Pfam" id="PF23341">
    <property type="entry name" value="PEP5_VPS11_N"/>
    <property type="match status" value="1"/>
</dbReference>
<dbReference type="GO" id="GO:0030897">
    <property type="term" value="C:HOPS complex"/>
    <property type="evidence" value="ECO:0007669"/>
    <property type="project" value="TreeGrafter"/>
</dbReference>
<dbReference type="GO" id="GO:0030674">
    <property type="term" value="F:protein-macromolecule adaptor activity"/>
    <property type="evidence" value="ECO:0007669"/>
    <property type="project" value="TreeGrafter"/>
</dbReference>
<dbReference type="KEGG" id="dya:Dyak_GE17997"/>
<keyword evidence="10" id="KW-1185">Reference proteome</keyword>
<gene>
    <name evidence="9" type="primary">Dyak\GE17997</name>
    <name evidence="9" type="synonym">dyak_GLEANR_19290</name>
    <name evidence="9" type="synonym">GE17997</name>
    <name evidence="9" type="ORF">Dyak_GE17997</name>
</gene>
<evidence type="ECO:0000256" key="3">
    <source>
        <dbReference type="ARBA" id="ARBA00022771"/>
    </source>
</evidence>
<dbReference type="PROSITE" id="PS50089">
    <property type="entry name" value="ZF_RING_2"/>
    <property type="match status" value="1"/>
</dbReference>
<dbReference type="CDD" id="cd16688">
    <property type="entry name" value="RING-H2_Vps11"/>
    <property type="match status" value="1"/>
</dbReference>
<dbReference type="GO" id="GO:0008270">
    <property type="term" value="F:zinc ion binding"/>
    <property type="evidence" value="ECO:0007669"/>
    <property type="project" value="UniProtKB-KW"/>
</dbReference>
<protein>
    <recommendedName>
        <fullName evidence="8">RING-type domain-containing protein</fullName>
    </recommendedName>
</protein>
<evidence type="ECO:0000259" key="8">
    <source>
        <dbReference type="PROSITE" id="PS50089"/>
    </source>
</evidence>
<dbReference type="SUPFAM" id="SSF57850">
    <property type="entry name" value="RING/U-box"/>
    <property type="match status" value="1"/>
</dbReference>
<dbReference type="GO" id="GO:0007032">
    <property type="term" value="P:endosome organization"/>
    <property type="evidence" value="ECO:0007669"/>
    <property type="project" value="TreeGrafter"/>
</dbReference>
<evidence type="ECO:0000256" key="6">
    <source>
        <dbReference type="PROSITE-ProRule" id="PRU00175"/>
    </source>
</evidence>
<dbReference type="AlphaFoldDB" id="B4PJ58"/>
<evidence type="ECO:0000313" key="10">
    <source>
        <dbReference type="Proteomes" id="UP000002282"/>
    </source>
</evidence>
<reference evidence="9 10" key="1">
    <citation type="journal article" date="2007" name="Nature">
        <title>Evolution of genes and genomes on the Drosophila phylogeny.</title>
        <authorList>
            <consortium name="Drosophila 12 Genomes Consortium"/>
            <person name="Clark A.G."/>
            <person name="Eisen M.B."/>
            <person name="Smith D.R."/>
            <person name="Bergman C.M."/>
            <person name="Oliver B."/>
            <person name="Markow T.A."/>
            <person name="Kaufman T.C."/>
            <person name="Kellis M."/>
            <person name="Gelbart W."/>
            <person name="Iyer V.N."/>
            <person name="Pollard D.A."/>
            <person name="Sackton T.B."/>
            <person name="Larracuente A.M."/>
            <person name="Singh N.D."/>
            <person name="Abad J.P."/>
            <person name="Abt D.N."/>
            <person name="Adryan B."/>
            <person name="Aguade M."/>
            <person name="Akashi H."/>
            <person name="Anderson W.W."/>
            <person name="Aquadro C.F."/>
            <person name="Ardell D.H."/>
            <person name="Arguello R."/>
            <person name="Artieri C.G."/>
            <person name="Barbash D.A."/>
            <person name="Barker D."/>
            <person name="Barsanti P."/>
            <person name="Batterham P."/>
            <person name="Batzoglou S."/>
            <person name="Begun D."/>
            <person name="Bhutkar A."/>
            <person name="Blanco E."/>
            <person name="Bosak S.A."/>
            <person name="Bradley R.K."/>
            <person name="Brand A.D."/>
            <person name="Brent M.R."/>
            <person name="Brooks A.N."/>
            <person name="Brown R.H."/>
            <person name="Butlin R.K."/>
            <person name="Caggese C."/>
            <person name="Calvi B.R."/>
            <person name="Bernardo de Carvalho A."/>
            <person name="Caspi A."/>
            <person name="Castrezana S."/>
            <person name="Celniker S.E."/>
            <person name="Chang J.L."/>
            <person name="Chapple C."/>
            <person name="Chatterji S."/>
            <person name="Chinwalla A."/>
            <person name="Civetta A."/>
            <person name="Clifton S.W."/>
            <person name="Comeron J.M."/>
            <person name="Costello J.C."/>
            <person name="Coyne J.A."/>
            <person name="Daub J."/>
            <person name="David R.G."/>
            <person name="Delcher A.L."/>
            <person name="Delehaunty K."/>
            <person name="Do C.B."/>
            <person name="Ebling H."/>
            <person name="Edwards K."/>
            <person name="Eickbush T."/>
            <person name="Evans J.D."/>
            <person name="Filipski A."/>
            <person name="Findeiss S."/>
            <person name="Freyhult E."/>
            <person name="Fulton L."/>
            <person name="Fulton R."/>
            <person name="Garcia A.C."/>
            <person name="Gardiner A."/>
            <person name="Garfield D.A."/>
            <person name="Garvin B.E."/>
            <person name="Gibson G."/>
            <person name="Gilbert D."/>
            <person name="Gnerre S."/>
            <person name="Godfrey J."/>
            <person name="Good R."/>
            <person name="Gotea V."/>
            <person name="Gravely B."/>
            <person name="Greenberg A.J."/>
            <person name="Griffiths-Jones S."/>
            <person name="Gross S."/>
            <person name="Guigo R."/>
            <person name="Gustafson E.A."/>
            <person name="Haerty W."/>
            <person name="Hahn M.W."/>
            <person name="Halligan D.L."/>
            <person name="Halpern A.L."/>
            <person name="Halter G.M."/>
            <person name="Han M.V."/>
            <person name="Heger A."/>
            <person name="Hillier L."/>
            <person name="Hinrichs A.S."/>
            <person name="Holmes I."/>
            <person name="Hoskins R.A."/>
            <person name="Hubisz M.J."/>
            <person name="Hultmark D."/>
            <person name="Huntley M.A."/>
            <person name="Jaffe D.B."/>
            <person name="Jagadeeshan S."/>
            <person name="Jeck W.R."/>
            <person name="Johnson J."/>
            <person name="Jones C.D."/>
            <person name="Jordan W.C."/>
            <person name="Karpen G.H."/>
            <person name="Kataoka E."/>
            <person name="Keightley P.D."/>
            <person name="Kheradpour P."/>
            <person name="Kirkness E.F."/>
            <person name="Koerich L.B."/>
            <person name="Kristiansen K."/>
            <person name="Kudrna D."/>
            <person name="Kulathinal R.J."/>
            <person name="Kumar S."/>
            <person name="Kwok R."/>
            <person name="Lander E."/>
            <person name="Langley C.H."/>
            <person name="Lapoint R."/>
            <person name="Lazzaro B.P."/>
            <person name="Lee S.J."/>
            <person name="Levesque L."/>
            <person name="Li R."/>
            <person name="Lin C.F."/>
            <person name="Lin M.F."/>
            <person name="Lindblad-Toh K."/>
            <person name="Llopart A."/>
            <person name="Long M."/>
            <person name="Low L."/>
            <person name="Lozovsky E."/>
            <person name="Lu J."/>
            <person name="Luo M."/>
            <person name="Machado C.A."/>
            <person name="Makalowski W."/>
            <person name="Marzo M."/>
            <person name="Matsuda M."/>
            <person name="Matzkin L."/>
            <person name="McAllister B."/>
            <person name="McBride C.S."/>
            <person name="McKernan B."/>
            <person name="McKernan K."/>
            <person name="Mendez-Lago M."/>
            <person name="Minx P."/>
            <person name="Mollenhauer M.U."/>
            <person name="Montooth K."/>
            <person name="Mount S.M."/>
            <person name="Mu X."/>
            <person name="Myers E."/>
            <person name="Negre B."/>
            <person name="Newfeld S."/>
            <person name="Nielsen R."/>
            <person name="Noor M.A."/>
            <person name="O'Grady P."/>
            <person name="Pachter L."/>
            <person name="Papaceit M."/>
            <person name="Parisi M.J."/>
            <person name="Parisi M."/>
            <person name="Parts L."/>
            <person name="Pedersen J.S."/>
            <person name="Pesole G."/>
            <person name="Phillippy A.M."/>
            <person name="Ponting C.P."/>
            <person name="Pop M."/>
            <person name="Porcelli D."/>
            <person name="Powell J.R."/>
            <person name="Prohaska S."/>
            <person name="Pruitt K."/>
            <person name="Puig M."/>
            <person name="Quesneville H."/>
            <person name="Ram K.R."/>
            <person name="Rand D."/>
            <person name="Rasmussen M.D."/>
            <person name="Reed L.K."/>
            <person name="Reenan R."/>
            <person name="Reily A."/>
            <person name="Remington K.A."/>
            <person name="Rieger T.T."/>
            <person name="Ritchie M.G."/>
            <person name="Robin C."/>
            <person name="Rogers Y.H."/>
            <person name="Rohde C."/>
            <person name="Rozas J."/>
            <person name="Rubenfield M.J."/>
            <person name="Ruiz A."/>
            <person name="Russo S."/>
            <person name="Salzberg S.L."/>
            <person name="Sanchez-Gracia A."/>
            <person name="Saranga D.J."/>
            <person name="Sato H."/>
            <person name="Schaeffer S.W."/>
            <person name="Schatz M.C."/>
            <person name="Schlenke T."/>
            <person name="Schwartz R."/>
            <person name="Segarra C."/>
            <person name="Singh R.S."/>
            <person name="Sirot L."/>
            <person name="Sirota M."/>
            <person name="Sisneros N.B."/>
            <person name="Smith C.D."/>
            <person name="Smith T.F."/>
            <person name="Spieth J."/>
            <person name="Stage D.E."/>
            <person name="Stark A."/>
            <person name="Stephan W."/>
            <person name="Strausberg R.L."/>
            <person name="Strempel S."/>
            <person name="Sturgill D."/>
            <person name="Sutton G."/>
            <person name="Sutton G.G."/>
            <person name="Tao W."/>
            <person name="Teichmann S."/>
            <person name="Tobari Y.N."/>
            <person name="Tomimura Y."/>
            <person name="Tsolas J.M."/>
            <person name="Valente V.L."/>
            <person name="Venter E."/>
            <person name="Venter J.C."/>
            <person name="Vicario S."/>
            <person name="Vieira F.G."/>
            <person name="Vilella A.J."/>
            <person name="Villasante A."/>
            <person name="Walenz B."/>
            <person name="Wang J."/>
            <person name="Wasserman M."/>
            <person name="Watts T."/>
            <person name="Wilson D."/>
            <person name="Wilson R.K."/>
            <person name="Wing R.A."/>
            <person name="Wolfner M.F."/>
            <person name="Wong A."/>
            <person name="Wong G.K."/>
            <person name="Wu C.I."/>
            <person name="Wu G."/>
            <person name="Yamamoto D."/>
            <person name="Yang H.P."/>
            <person name="Yang S.P."/>
            <person name="Yorke J.A."/>
            <person name="Yoshida K."/>
            <person name="Zdobnov E."/>
            <person name="Zhang P."/>
            <person name="Zhang Y."/>
            <person name="Zimin A.V."/>
            <person name="Baldwin J."/>
            <person name="Abdouelleil A."/>
            <person name="Abdulkadir J."/>
            <person name="Abebe A."/>
            <person name="Abera B."/>
            <person name="Abreu J."/>
            <person name="Acer S.C."/>
            <person name="Aftuck L."/>
            <person name="Alexander A."/>
            <person name="An P."/>
            <person name="Anderson E."/>
            <person name="Anderson S."/>
            <person name="Arachi H."/>
            <person name="Azer M."/>
            <person name="Bachantsang P."/>
            <person name="Barry A."/>
            <person name="Bayul T."/>
            <person name="Berlin A."/>
            <person name="Bessette D."/>
            <person name="Bloom T."/>
            <person name="Blye J."/>
            <person name="Boguslavskiy L."/>
            <person name="Bonnet C."/>
            <person name="Boukhgalter B."/>
            <person name="Bourzgui I."/>
            <person name="Brown A."/>
            <person name="Cahill P."/>
            <person name="Channer S."/>
            <person name="Cheshatsang Y."/>
            <person name="Chuda L."/>
            <person name="Citroen M."/>
            <person name="Collymore A."/>
            <person name="Cooke P."/>
            <person name="Costello M."/>
            <person name="D'Aco K."/>
            <person name="Daza R."/>
            <person name="De Haan G."/>
            <person name="DeGray S."/>
            <person name="DeMaso C."/>
            <person name="Dhargay N."/>
            <person name="Dooley K."/>
            <person name="Dooley E."/>
            <person name="Doricent M."/>
            <person name="Dorje P."/>
            <person name="Dorjee K."/>
            <person name="Dupes A."/>
            <person name="Elong R."/>
            <person name="Falk J."/>
            <person name="Farina A."/>
            <person name="Faro S."/>
            <person name="Ferguson D."/>
            <person name="Fisher S."/>
            <person name="Foley C.D."/>
            <person name="Franke A."/>
            <person name="Friedrich D."/>
            <person name="Gadbois L."/>
            <person name="Gearin G."/>
            <person name="Gearin C.R."/>
            <person name="Giannoukos G."/>
            <person name="Goode T."/>
            <person name="Graham J."/>
            <person name="Grandbois E."/>
            <person name="Grewal S."/>
            <person name="Gyaltsen K."/>
            <person name="Hafez N."/>
            <person name="Hagos B."/>
            <person name="Hall J."/>
            <person name="Henson C."/>
            <person name="Hollinger A."/>
            <person name="Honan T."/>
            <person name="Huard M.D."/>
            <person name="Hughes L."/>
            <person name="Hurhula B."/>
            <person name="Husby M.E."/>
            <person name="Kamat A."/>
            <person name="Kanga B."/>
            <person name="Kashin S."/>
            <person name="Khazanovich D."/>
            <person name="Kisner P."/>
            <person name="Lance K."/>
            <person name="Lara M."/>
            <person name="Lee W."/>
            <person name="Lennon N."/>
            <person name="Letendre F."/>
            <person name="LeVine R."/>
            <person name="Lipovsky A."/>
            <person name="Liu X."/>
            <person name="Liu J."/>
            <person name="Liu S."/>
            <person name="Lokyitsang T."/>
            <person name="Lokyitsang Y."/>
            <person name="Lubonja R."/>
            <person name="Lui A."/>
            <person name="MacDonald P."/>
            <person name="Magnisalis V."/>
            <person name="Maru K."/>
            <person name="Matthews C."/>
            <person name="McCusker W."/>
            <person name="McDonough S."/>
            <person name="Mehta T."/>
            <person name="Meldrim J."/>
            <person name="Meneus L."/>
            <person name="Mihai O."/>
            <person name="Mihalev A."/>
            <person name="Mihova T."/>
            <person name="Mittelman R."/>
            <person name="Mlenga V."/>
            <person name="Montmayeur A."/>
            <person name="Mulrain L."/>
            <person name="Navidi A."/>
            <person name="Naylor J."/>
            <person name="Negash T."/>
            <person name="Nguyen T."/>
            <person name="Nguyen N."/>
            <person name="Nicol R."/>
            <person name="Norbu C."/>
            <person name="Norbu N."/>
            <person name="Novod N."/>
            <person name="O'Neill B."/>
            <person name="Osman S."/>
            <person name="Markiewicz E."/>
            <person name="Oyono O.L."/>
            <person name="Patti C."/>
            <person name="Phunkhang P."/>
            <person name="Pierre F."/>
            <person name="Priest M."/>
            <person name="Raghuraman S."/>
            <person name="Rege F."/>
            <person name="Reyes R."/>
            <person name="Rise C."/>
            <person name="Rogov P."/>
            <person name="Ross K."/>
            <person name="Ryan E."/>
            <person name="Settipalli S."/>
            <person name="Shea T."/>
            <person name="Sherpa N."/>
            <person name="Shi L."/>
            <person name="Shih D."/>
            <person name="Sparrow T."/>
            <person name="Spaulding J."/>
            <person name="Stalker J."/>
            <person name="Stange-Thomann N."/>
            <person name="Stavropoulos S."/>
            <person name="Stone C."/>
            <person name="Strader C."/>
            <person name="Tesfaye S."/>
            <person name="Thomson T."/>
            <person name="Thoulutsang Y."/>
            <person name="Thoulutsang D."/>
            <person name="Topham K."/>
            <person name="Topping I."/>
            <person name="Tsamla T."/>
            <person name="Vassiliev H."/>
            <person name="Vo A."/>
            <person name="Wangchuk T."/>
            <person name="Wangdi T."/>
            <person name="Weiand M."/>
            <person name="Wilkinson J."/>
            <person name="Wilson A."/>
            <person name="Yadav S."/>
            <person name="Young G."/>
            <person name="Yu Q."/>
            <person name="Zembek L."/>
            <person name="Zhong D."/>
            <person name="Zimmer A."/>
            <person name="Zwirko Z."/>
            <person name="Jaffe D.B."/>
            <person name="Alvarez P."/>
            <person name="Brockman W."/>
            <person name="Butler J."/>
            <person name="Chin C."/>
            <person name="Gnerre S."/>
            <person name="Grabherr M."/>
            <person name="Kleber M."/>
            <person name="Mauceli E."/>
            <person name="MacCallum I."/>
        </authorList>
    </citation>
    <scope>NUCLEOTIDE SEQUENCE [LARGE SCALE GENOMIC DNA]</scope>
    <source>
        <strain evidence="10">Tai18E2 / Tucson 14021-0261.01</strain>
    </source>
</reference>
<dbReference type="PANTHER" id="PTHR23323:SF24">
    <property type="entry name" value="VACUOLAR PROTEIN SORTING-ASSOCIATED PROTEIN 11 HOMOLOG"/>
    <property type="match status" value="1"/>
</dbReference>
<name>B4PJ58_DROYA</name>
<dbReference type="eggNOG" id="KOG2114">
    <property type="taxonomic scope" value="Eukaryota"/>
</dbReference>
<evidence type="ECO:0000256" key="2">
    <source>
        <dbReference type="ARBA" id="ARBA00022723"/>
    </source>
</evidence>
<dbReference type="OrthoDB" id="26184at2759"/>
<sequence length="844" mass="96335">MDISVLEWKKVDLFNTIALPFVKIPSTADISCYCFHESKSCTEEINIKLVVCDKNGNILIYLSSWECISFKSLSKRNAISLCSLTSNNCLATVTPDINNGIHIDIFDLKRLTKKQGAPIIASAYTQASSKPLCINADESDDKLFALAIGFENGDILLHYGKITKHFSANIRKHTVSGYAVIGIHLDIKTQPLDTTQIMFVTCVQGVYCFMLKDKCIMDTKFVLDNDKGNINYRSRMRQTESGDLNDSMLVVGRADAVYCYTPEGRGPCFAIEGAKECLAWVGHYLIIGAKNSNLKQSKTTLIVVDTENKIIVFQKQFQDFLYVLSETDFCYIVTPSREVNSCNMLLLQQNSIDINIHLLVEKNMYDIALRLLHREGITSSSETALVRFHYGNHLLQKGDITRATQEFIKTIGFIKPHAVISKLLYSRYNSYLLNYLSEWKKKNTSSSCHTRLSECCFKREQIKHEMHRDDPQNYKSPPDIEYLSTLLKMYFECTLSDHTPVEEEHILQQLLEYGPATLAVDPTTYLNNITLKNVEEPKNILSFCSILADNNDYCAKLLAKIVEAFPVCDEKLLFYLLVSYLTLWHGEKVSASFVSDFIKTKCLRLDKTLIICKLYTFLNAFQRIQCDIKNTGTLHNETINKSIYNLMKSNSDFALNTNLSKKSFLMMLKSSCSNEEIRSLQIKPIFRDELLRNIVDSANELQLVENYNDKIKRSKSMLSLYLNNPIEFRNDKCDICHEILTLQSIYFLCQHSFHKDCLNYESTKRQEKILCIICKTRNLISPKNSSILCHDSSHIIAVIAKIVSIGNKLGNKSMRKQFKGEADSRDDKGCHKKSDYDTSSNPFN</sequence>
<feature type="region of interest" description="Disordered" evidence="7">
    <location>
        <begin position="817"/>
        <end position="844"/>
    </location>
</feature>
<evidence type="ECO:0000256" key="7">
    <source>
        <dbReference type="SAM" id="MobiDB-lite"/>
    </source>
</evidence>
<dbReference type="InterPro" id="IPR013083">
    <property type="entry name" value="Znf_RING/FYVE/PHD"/>
</dbReference>
<evidence type="ECO:0000256" key="5">
    <source>
        <dbReference type="ARBA" id="ARBA00023136"/>
    </source>
</evidence>
<evidence type="ECO:0000313" key="9">
    <source>
        <dbReference type="EMBL" id="EDW95582.1"/>
    </source>
</evidence>
<reference evidence="9 10" key="2">
    <citation type="journal article" date="2007" name="PLoS Biol.">
        <title>Principles of genome evolution in the Drosophila melanogaster species group.</title>
        <authorList>
            <person name="Ranz J.M."/>
            <person name="Maurin D."/>
            <person name="Chan Y.S."/>
            <person name="von Grotthuss M."/>
            <person name="Hillier L.W."/>
            <person name="Roote J."/>
            <person name="Ashburner M."/>
            <person name="Bergman C.M."/>
        </authorList>
    </citation>
    <scope>NUCLEOTIDE SEQUENCE [LARGE SCALE GENOMIC DNA]</scope>
    <source>
        <strain evidence="10">Tai18E2 / Tucson 14021-0261.01</strain>
    </source>
</reference>
<keyword evidence="5" id="KW-0472">Membrane</keyword>
<proteinExistence type="predicted"/>
<dbReference type="InterPro" id="IPR001841">
    <property type="entry name" value="Znf_RING"/>
</dbReference>
<keyword evidence="2" id="KW-0479">Metal-binding</keyword>
<accession>B4PJ58</accession>
<dbReference type="HOGENOM" id="CLU_387936_0_0_1"/>